<comment type="caution">
    <text evidence="2">The sequence shown here is derived from an EMBL/GenBank/DDBJ whole genome shotgun (WGS) entry which is preliminary data.</text>
</comment>
<dbReference type="EMBL" id="JADOXO010000059">
    <property type="protein sequence ID" value="KAF9816295.1"/>
    <property type="molecule type" value="Genomic_DNA"/>
</dbReference>
<dbReference type="PANTHER" id="PTHR33099:SF11">
    <property type="entry name" value="FE2OG DIOXYGENASE DOMAIN-CONTAINING PROTEIN"/>
    <property type="match status" value="1"/>
</dbReference>
<evidence type="ECO:0000313" key="3">
    <source>
        <dbReference type="Proteomes" id="UP000639403"/>
    </source>
</evidence>
<accession>A0A8H7P4N1</accession>
<dbReference type="AlphaFoldDB" id="A0A8H7P4N1"/>
<dbReference type="Proteomes" id="UP000639403">
    <property type="component" value="Unassembled WGS sequence"/>
</dbReference>
<evidence type="ECO:0000313" key="2">
    <source>
        <dbReference type="EMBL" id="KAF9816295.1"/>
    </source>
</evidence>
<evidence type="ECO:0000256" key="1">
    <source>
        <dbReference type="SAM" id="MobiDB-lite"/>
    </source>
</evidence>
<organism evidence="2 3">
    <name type="scientific">Rhodonia placenta</name>
    <dbReference type="NCBI Taxonomy" id="104341"/>
    <lineage>
        <taxon>Eukaryota</taxon>
        <taxon>Fungi</taxon>
        <taxon>Dikarya</taxon>
        <taxon>Basidiomycota</taxon>
        <taxon>Agaricomycotina</taxon>
        <taxon>Agaricomycetes</taxon>
        <taxon>Polyporales</taxon>
        <taxon>Adustoporiaceae</taxon>
        <taxon>Rhodonia</taxon>
    </lineage>
</organism>
<name>A0A8H7P4N1_9APHY</name>
<gene>
    <name evidence="2" type="ORF">IEO21_04160</name>
</gene>
<proteinExistence type="predicted"/>
<sequence length="483" mass="54355">MITRSNAAGRASKRPASPVDGQFAAPGDTAAGSSMPPKRVRRTAPLASTTKVEISSPDFRTAVDVQVALREVSRLESLGRCLTKEQAVHRYMNRYSTQRSSSSTEPTPPTKALEDAFTKLRGIHQDQFRTYASGTLTEPFNLRISRPHCKFNGQIRIHSSNDRSDGIEERLKQWYKHSVVSGFGDLRSQETKKDKDVRHAREIGAHDFSVEPELLQRIAVCWDSHFHANKGVRVDPYKIHLYSEGGHFKAHRDTPEKDLVGTFLLGLGDTVRSPCFQLDDQEFHSHPGQWVAFYPDVPHSVTRLPYGYRAVIAFKIFRKSTRDKCSHVDQLTKDVMDEMAPPFGVLLERKYCLGTTELSGFDAIIHACLRAKHGVKVILLPVVVDVKATWGAEDESYNDDDWEQECTASVYPFTEAHIDYLVSIKSKDRDSVDEKKKMEEVLTTSVKDIPFYSIDFAKSTITWSDEEQETCVSVLCAVGGARL</sequence>
<reference evidence="2" key="2">
    <citation type="journal article" name="Front. Microbiol.">
        <title>Degradative Capacity of Two Strains of Rhodonia placenta: From Phenotype to Genotype.</title>
        <authorList>
            <person name="Kolle M."/>
            <person name="Horta M.A.C."/>
            <person name="Nowrousian M."/>
            <person name="Ohm R.A."/>
            <person name="Benz J.P."/>
            <person name="Pilgard A."/>
        </authorList>
    </citation>
    <scope>NUCLEOTIDE SEQUENCE</scope>
    <source>
        <strain evidence="2">FPRL280</strain>
    </source>
</reference>
<reference evidence="2" key="1">
    <citation type="submission" date="2020-11" db="EMBL/GenBank/DDBJ databases">
        <authorList>
            <person name="Koelle M."/>
            <person name="Horta M.A.C."/>
            <person name="Nowrousian M."/>
            <person name="Ohm R.A."/>
            <person name="Benz P."/>
            <person name="Pilgard A."/>
        </authorList>
    </citation>
    <scope>NUCLEOTIDE SEQUENCE</scope>
    <source>
        <strain evidence="2">FPRL280</strain>
    </source>
</reference>
<feature type="region of interest" description="Disordered" evidence="1">
    <location>
        <begin position="1"/>
        <end position="52"/>
    </location>
</feature>
<evidence type="ECO:0008006" key="4">
    <source>
        <dbReference type="Google" id="ProtNLM"/>
    </source>
</evidence>
<dbReference type="Gene3D" id="2.60.120.620">
    <property type="entry name" value="q2cbj1_9rhob like domain"/>
    <property type="match status" value="1"/>
</dbReference>
<dbReference type="PANTHER" id="PTHR33099">
    <property type="entry name" value="FE2OG DIOXYGENASE DOMAIN-CONTAINING PROTEIN"/>
    <property type="match status" value="1"/>
</dbReference>
<protein>
    <recommendedName>
        <fullName evidence="4">Fe2OG dioxygenase domain-containing protein</fullName>
    </recommendedName>
</protein>